<dbReference type="InterPro" id="IPR036597">
    <property type="entry name" value="Fido-like_dom_sf"/>
</dbReference>
<feature type="domain" description="Fido" evidence="2">
    <location>
        <begin position="60"/>
        <end position="201"/>
    </location>
</feature>
<reference evidence="3 4" key="1">
    <citation type="submission" date="2017-08" db="EMBL/GenBank/DDBJ databases">
        <authorList>
            <person name="Park S.-J."/>
            <person name="Kim H."/>
        </authorList>
    </citation>
    <scope>NUCLEOTIDE SEQUENCE [LARGE SCALE GENOMIC DNA]</scope>
    <source>
        <strain evidence="4">ye3</strain>
    </source>
</reference>
<dbReference type="Proteomes" id="UP000283474">
    <property type="component" value="Chromosome"/>
</dbReference>
<dbReference type="PANTHER" id="PTHR13504">
    <property type="entry name" value="FIDO DOMAIN-CONTAINING PROTEIN DDB_G0283145"/>
    <property type="match status" value="1"/>
</dbReference>
<evidence type="ECO:0000256" key="1">
    <source>
        <dbReference type="PIRSR" id="PIRSR640198-1"/>
    </source>
</evidence>
<dbReference type="OrthoDB" id="9813719at2"/>
<dbReference type="AlphaFoldDB" id="A0A410GF40"/>
<dbReference type="InterPro" id="IPR040198">
    <property type="entry name" value="Fido_containing"/>
</dbReference>
<evidence type="ECO:0000313" key="4">
    <source>
        <dbReference type="Proteomes" id="UP000283474"/>
    </source>
</evidence>
<proteinExistence type="predicted"/>
<organism evidence="3 4">
    <name type="scientific">Pollutimonas thiosulfatoxidans</name>
    <dbReference type="NCBI Taxonomy" id="2028345"/>
    <lineage>
        <taxon>Bacteria</taxon>
        <taxon>Pseudomonadati</taxon>
        <taxon>Pseudomonadota</taxon>
        <taxon>Betaproteobacteria</taxon>
        <taxon>Burkholderiales</taxon>
        <taxon>Alcaligenaceae</taxon>
        <taxon>Pollutimonas</taxon>
    </lineage>
</organism>
<dbReference type="RefSeq" id="WP_128355910.1">
    <property type="nucleotide sequence ID" value="NZ_CP022987.1"/>
</dbReference>
<name>A0A410GF40_9BURK</name>
<gene>
    <name evidence="3" type="ORF">CKA81_14415</name>
</gene>
<dbReference type="SUPFAM" id="SSF140931">
    <property type="entry name" value="Fic-like"/>
    <property type="match status" value="1"/>
</dbReference>
<dbReference type="Pfam" id="PF02661">
    <property type="entry name" value="Fic"/>
    <property type="match status" value="1"/>
</dbReference>
<evidence type="ECO:0000259" key="2">
    <source>
        <dbReference type="PROSITE" id="PS51459"/>
    </source>
</evidence>
<dbReference type="PANTHER" id="PTHR13504:SF38">
    <property type="entry name" value="FIDO DOMAIN-CONTAINING PROTEIN"/>
    <property type="match status" value="1"/>
</dbReference>
<dbReference type="InterPro" id="IPR003812">
    <property type="entry name" value="Fido"/>
</dbReference>
<keyword evidence="4" id="KW-1185">Reference proteome</keyword>
<dbReference type="EMBL" id="CP022987">
    <property type="protein sequence ID" value="QAA94913.1"/>
    <property type="molecule type" value="Genomic_DNA"/>
</dbReference>
<protein>
    <submittedName>
        <fullName evidence="3">Cell filamentation protein Fic</fullName>
    </submittedName>
</protein>
<accession>A0A410GF40</accession>
<feature type="active site" evidence="1">
    <location>
        <position position="142"/>
    </location>
</feature>
<dbReference type="PROSITE" id="PS51459">
    <property type="entry name" value="FIDO"/>
    <property type="match status" value="1"/>
</dbReference>
<dbReference type="Gene3D" id="1.10.3290.10">
    <property type="entry name" value="Fido-like domain"/>
    <property type="match status" value="1"/>
</dbReference>
<evidence type="ECO:0000313" key="3">
    <source>
        <dbReference type="EMBL" id="QAA94913.1"/>
    </source>
</evidence>
<dbReference type="KEGG" id="pus:CKA81_14415"/>
<sequence>MSTRYEVYGSQGQLQPGSGGRVLANKLGIVEPADMDEAELVLLRKLYDAVLQHDLPQGRISAGILQQWHRRWLGNVYAWAGHVRTVNMAKDGFPFAPATQLPRLMEEFDRTCLQGLTPCTGFDAGQLIEAIAVTHVEFILMHPFREGNGRISRLLADVMATQAGHGPLDYSSWESGRKGYVLAIQQGLGRNYESMKLWVQQALRPYQGLVTE</sequence>